<keyword evidence="6" id="KW-1185">Reference proteome</keyword>
<proteinExistence type="predicted"/>
<dbReference type="SMART" id="SM00342">
    <property type="entry name" value="HTH_ARAC"/>
    <property type="match status" value="1"/>
</dbReference>
<dbReference type="PROSITE" id="PS00041">
    <property type="entry name" value="HTH_ARAC_FAMILY_1"/>
    <property type="match status" value="1"/>
</dbReference>
<dbReference type="PANTHER" id="PTHR43280:SF31">
    <property type="entry name" value="TRANSCRIPTIONAL REGULATORY PROTEIN"/>
    <property type="match status" value="1"/>
</dbReference>
<evidence type="ECO:0000256" key="1">
    <source>
        <dbReference type="ARBA" id="ARBA00023015"/>
    </source>
</evidence>
<dbReference type="Gene3D" id="1.10.10.60">
    <property type="entry name" value="Homeodomain-like"/>
    <property type="match status" value="1"/>
</dbReference>
<dbReference type="PANTHER" id="PTHR43280">
    <property type="entry name" value="ARAC-FAMILY TRANSCRIPTIONAL REGULATOR"/>
    <property type="match status" value="1"/>
</dbReference>
<name>A0ABU1JP14_9PROT</name>
<dbReference type="Pfam" id="PF12833">
    <property type="entry name" value="HTH_18"/>
    <property type="match status" value="1"/>
</dbReference>
<sequence>MPDRGGGRVTTSGSMLYEGGVDYFRSQFCKPLLHADFVPTTDAPFKMTAKLGIVDDDYRSLRLQCTPGILRRRNGSRPAPPHCLIITAESNCALLIQEQSIRLKPGTAVVIDGSCEFDLILERDSEQRCLVDWLHIAQGTSTLFPQIEASAMVNSEAITTYIRFHNDLTINGHGPDLAGISQPPSFDHLIEIIREYLLRTALPMQHDSDSQFYEQIKLYINEQLRSRELSPHFIAQHFDISVRKLYALFERMGISLRETITGLRLEAARRDLESGTKKVATILLEHGFGNPSTFYRLYKKHFGQAPRSGRAKAAKGSER</sequence>
<dbReference type="InterPro" id="IPR018060">
    <property type="entry name" value="HTH_AraC"/>
</dbReference>
<dbReference type="SUPFAM" id="SSF46689">
    <property type="entry name" value="Homeodomain-like"/>
    <property type="match status" value="1"/>
</dbReference>
<evidence type="ECO:0000313" key="5">
    <source>
        <dbReference type="EMBL" id="MDR6290362.1"/>
    </source>
</evidence>
<gene>
    <name evidence="5" type="ORF">E9232_002883</name>
</gene>
<dbReference type="PROSITE" id="PS01124">
    <property type="entry name" value="HTH_ARAC_FAMILY_2"/>
    <property type="match status" value="1"/>
</dbReference>
<evidence type="ECO:0000256" key="3">
    <source>
        <dbReference type="ARBA" id="ARBA00023163"/>
    </source>
</evidence>
<keyword evidence="1" id="KW-0805">Transcription regulation</keyword>
<comment type="caution">
    <text evidence="5">The sequence shown here is derived from an EMBL/GenBank/DDBJ whole genome shotgun (WGS) entry which is preliminary data.</text>
</comment>
<dbReference type="Proteomes" id="UP001262410">
    <property type="component" value="Unassembled WGS sequence"/>
</dbReference>
<accession>A0ABU1JP14</accession>
<evidence type="ECO:0000313" key="6">
    <source>
        <dbReference type="Proteomes" id="UP001262410"/>
    </source>
</evidence>
<keyword evidence="2" id="KW-0238">DNA-binding</keyword>
<evidence type="ECO:0000256" key="2">
    <source>
        <dbReference type="ARBA" id="ARBA00023125"/>
    </source>
</evidence>
<dbReference type="EMBL" id="JAVDPW010000004">
    <property type="protein sequence ID" value="MDR6290362.1"/>
    <property type="molecule type" value="Genomic_DNA"/>
</dbReference>
<feature type="domain" description="HTH araC/xylS-type" evidence="4">
    <location>
        <begin position="214"/>
        <end position="312"/>
    </location>
</feature>
<dbReference type="InterPro" id="IPR009057">
    <property type="entry name" value="Homeodomain-like_sf"/>
</dbReference>
<organism evidence="5 6">
    <name type="scientific">Inquilinus ginsengisoli</name>
    <dbReference type="NCBI Taxonomy" id="363840"/>
    <lineage>
        <taxon>Bacteria</taxon>
        <taxon>Pseudomonadati</taxon>
        <taxon>Pseudomonadota</taxon>
        <taxon>Alphaproteobacteria</taxon>
        <taxon>Rhodospirillales</taxon>
        <taxon>Rhodospirillaceae</taxon>
        <taxon>Inquilinus</taxon>
    </lineage>
</organism>
<protein>
    <submittedName>
        <fullName evidence="5">AraC-like DNA-binding protein</fullName>
    </submittedName>
</protein>
<dbReference type="RefSeq" id="WP_309794831.1">
    <property type="nucleotide sequence ID" value="NZ_JAVDPW010000004.1"/>
</dbReference>
<dbReference type="InterPro" id="IPR018062">
    <property type="entry name" value="HTH_AraC-typ_CS"/>
</dbReference>
<evidence type="ECO:0000259" key="4">
    <source>
        <dbReference type="PROSITE" id="PS01124"/>
    </source>
</evidence>
<keyword evidence="3" id="KW-0804">Transcription</keyword>
<reference evidence="5 6" key="1">
    <citation type="submission" date="2023-07" db="EMBL/GenBank/DDBJ databases">
        <title>Sorghum-associated microbial communities from plants grown in Nebraska, USA.</title>
        <authorList>
            <person name="Schachtman D."/>
        </authorList>
    </citation>
    <scope>NUCLEOTIDE SEQUENCE [LARGE SCALE GENOMIC DNA]</scope>
    <source>
        <strain evidence="5 6">584</strain>
    </source>
</reference>